<dbReference type="InterPro" id="IPR000086">
    <property type="entry name" value="NUDIX_hydrolase_dom"/>
</dbReference>
<keyword evidence="3" id="KW-1185">Reference proteome</keyword>
<protein>
    <recommendedName>
        <fullName evidence="1">Nudix hydrolase domain-containing protein</fullName>
    </recommendedName>
</protein>
<dbReference type="Gene3D" id="3.90.79.10">
    <property type="entry name" value="Nucleoside Triphosphate Pyrophosphohydrolase"/>
    <property type="match status" value="1"/>
</dbReference>
<comment type="caution">
    <text evidence="2">The sequence shown here is derived from an EMBL/GenBank/DDBJ whole genome shotgun (WGS) entry which is preliminary data.</text>
</comment>
<dbReference type="CDD" id="cd02883">
    <property type="entry name" value="NUDIX_Hydrolase"/>
    <property type="match status" value="1"/>
</dbReference>
<reference evidence="2 3" key="1">
    <citation type="submission" date="2019-11" db="EMBL/GenBank/DDBJ databases">
        <title>Identification of a novel strain.</title>
        <authorList>
            <person name="Xu Q."/>
            <person name="Wang G."/>
        </authorList>
    </citation>
    <scope>NUCLEOTIDE SEQUENCE [LARGE SCALE GENOMIC DNA]</scope>
    <source>
        <strain evidence="3">xq</strain>
    </source>
</reference>
<dbReference type="AlphaFoldDB" id="A0A6I3KEL4"/>
<organism evidence="2 3">
    <name type="scientific">Hyphomicrobium album</name>
    <dbReference type="NCBI Taxonomy" id="2665159"/>
    <lineage>
        <taxon>Bacteria</taxon>
        <taxon>Pseudomonadati</taxon>
        <taxon>Pseudomonadota</taxon>
        <taxon>Alphaproteobacteria</taxon>
        <taxon>Hyphomicrobiales</taxon>
        <taxon>Hyphomicrobiaceae</taxon>
        <taxon>Hyphomicrobium</taxon>
    </lineage>
</organism>
<accession>A0A6I3KEL4</accession>
<dbReference type="RefSeq" id="WP_154737828.1">
    <property type="nucleotide sequence ID" value="NZ_WMBQ01000001.1"/>
</dbReference>
<dbReference type="GO" id="GO:0003824">
    <property type="term" value="F:catalytic activity"/>
    <property type="evidence" value="ECO:0007669"/>
    <property type="project" value="UniProtKB-ARBA"/>
</dbReference>
<evidence type="ECO:0000259" key="1">
    <source>
        <dbReference type="PROSITE" id="PS51462"/>
    </source>
</evidence>
<evidence type="ECO:0000313" key="3">
    <source>
        <dbReference type="Proteomes" id="UP000440694"/>
    </source>
</evidence>
<dbReference type="EMBL" id="WMBQ01000001">
    <property type="protein sequence ID" value="MTD93274.1"/>
    <property type="molecule type" value="Genomic_DNA"/>
</dbReference>
<feature type="domain" description="Nudix hydrolase" evidence="1">
    <location>
        <begin position="82"/>
        <end position="228"/>
    </location>
</feature>
<proteinExistence type="predicted"/>
<dbReference type="Proteomes" id="UP000440694">
    <property type="component" value="Unassembled WGS sequence"/>
</dbReference>
<dbReference type="InterPro" id="IPR015797">
    <property type="entry name" value="NUDIX_hydrolase-like_dom_sf"/>
</dbReference>
<sequence length="229" mass="25159">MRTKSCVLRATDWEWPLAQAHAAEIEADWRRRHAQIPAMFNGVTYLTCSHTLDGGAFAATLFKSDFRTLLYWRARPDAEREPVRETFGCSLIRSAEGYLLMGQQGPGQLNSGRIYPPGGLIDGDDVRDGVIDIDASIARELGEETGLSAAELERVPGYLLVFTGLKIAIAIGWRSALPAVELRERILGFVRSQAEPELADIVTVASHADIDEVRMPPHALAFARTVLSA</sequence>
<evidence type="ECO:0000313" key="2">
    <source>
        <dbReference type="EMBL" id="MTD93274.1"/>
    </source>
</evidence>
<gene>
    <name evidence="2" type="ORF">GIW81_02870</name>
</gene>
<dbReference type="SUPFAM" id="SSF55811">
    <property type="entry name" value="Nudix"/>
    <property type="match status" value="1"/>
</dbReference>
<dbReference type="PROSITE" id="PS51462">
    <property type="entry name" value="NUDIX"/>
    <property type="match status" value="1"/>
</dbReference>
<name>A0A6I3KEL4_9HYPH</name>